<evidence type="ECO:0008006" key="12">
    <source>
        <dbReference type="Google" id="ProtNLM"/>
    </source>
</evidence>
<evidence type="ECO:0000256" key="5">
    <source>
        <dbReference type="ARBA" id="ARBA00022821"/>
    </source>
</evidence>
<feature type="domain" description="NB-ARC" evidence="7">
    <location>
        <begin position="186"/>
        <end position="236"/>
    </location>
</feature>
<dbReference type="Pfam" id="PF25019">
    <property type="entry name" value="LRR_R13L1-DRL21"/>
    <property type="match status" value="1"/>
</dbReference>
<evidence type="ECO:0000259" key="8">
    <source>
        <dbReference type="Pfam" id="PF18052"/>
    </source>
</evidence>
<dbReference type="InterPro" id="IPR041118">
    <property type="entry name" value="Rx_N"/>
</dbReference>
<dbReference type="Pfam" id="PF00931">
    <property type="entry name" value="NB-ARC"/>
    <property type="match status" value="1"/>
</dbReference>
<gene>
    <name evidence="10" type="ORF">C2845_PM18G12880</name>
</gene>
<dbReference type="Proteomes" id="UP000275267">
    <property type="component" value="Unassembled WGS sequence"/>
</dbReference>
<dbReference type="SUPFAM" id="SSF52058">
    <property type="entry name" value="L domain-like"/>
    <property type="match status" value="1"/>
</dbReference>
<dbReference type="GO" id="GO:0051707">
    <property type="term" value="P:response to other organism"/>
    <property type="evidence" value="ECO:0007669"/>
    <property type="project" value="UniProtKB-ARBA"/>
</dbReference>
<organism evidence="10 11">
    <name type="scientific">Panicum miliaceum</name>
    <name type="common">Proso millet</name>
    <name type="synonym">Broomcorn millet</name>
    <dbReference type="NCBI Taxonomy" id="4540"/>
    <lineage>
        <taxon>Eukaryota</taxon>
        <taxon>Viridiplantae</taxon>
        <taxon>Streptophyta</taxon>
        <taxon>Embryophyta</taxon>
        <taxon>Tracheophyta</taxon>
        <taxon>Spermatophyta</taxon>
        <taxon>Magnoliopsida</taxon>
        <taxon>Liliopsida</taxon>
        <taxon>Poales</taxon>
        <taxon>Poaceae</taxon>
        <taxon>PACMAD clade</taxon>
        <taxon>Panicoideae</taxon>
        <taxon>Panicodae</taxon>
        <taxon>Paniceae</taxon>
        <taxon>Panicinae</taxon>
        <taxon>Panicum</taxon>
        <taxon>Panicum sect. Panicum</taxon>
    </lineage>
</organism>
<dbReference type="SUPFAM" id="SSF52047">
    <property type="entry name" value="RNI-like"/>
    <property type="match status" value="1"/>
</dbReference>
<keyword evidence="6" id="KW-0175">Coiled coil</keyword>
<dbReference type="Gene3D" id="3.40.50.300">
    <property type="entry name" value="P-loop containing nucleotide triphosphate hydrolases"/>
    <property type="match status" value="1"/>
</dbReference>
<proteinExistence type="inferred from homology"/>
<dbReference type="PANTHER" id="PTHR47186:SF49">
    <property type="entry name" value="NB-ARC DOMAIN-CONTAINING PROTEIN"/>
    <property type="match status" value="1"/>
</dbReference>
<keyword evidence="2" id="KW-0433">Leucine-rich repeat</keyword>
<evidence type="ECO:0000256" key="4">
    <source>
        <dbReference type="ARBA" id="ARBA00022741"/>
    </source>
</evidence>
<comment type="similarity">
    <text evidence="1">Belongs to the disease resistance NB-LRR family.</text>
</comment>
<feature type="coiled-coil region" evidence="6">
    <location>
        <begin position="122"/>
        <end position="149"/>
    </location>
</feature>
<name>A0A3L6PIS8_PANMI</name>
<dbReference type="InterPro" id="IPR038005">
    <property type="entry name" value="RX-like_CC"/>
</dbReference>
<evidence type="ECO:0000259" key="7">
    <source>
        <dbReference type="Pfam" id="PF00931"/>
    </source>
</evidence>
<dbReference type="STRING" id="4540.A0A3L6PIS8"/>
<accession>A0A3L6PIS8</accession>
<evidence type="ECO:0000256" key="1">
    <source>
        <dbReference type="ARBA" id="ARBA00008894"/>
    </source>
</evidence>
<dbReference type="SUPFAM" id="SSF52540">
    <property type="entry name" value="P-loop containing nucleoside triphosphate hydrolases"/>
    <property type="match status" value="1"/>
</dbReference>
<dbReference type="CDD" id="cd14798">
    <property type="entry name" value="RX-CC_like"/>
    <property type="match status" value="1"/>
</dbReference>
<dbReference type="InterPro" id="IPR002182">
    <property type="entry name" value="NB-ARC"/>
</dbReference>
<dbReference type="EMBL" id="PQIB02000017">
    <property type="protein sequence ID" value="RLM58707.1"/>
    <property type="molecule type" value="Genomic_DNA"/>
</dbReference>
<evidence type="ECO:0000313" key="11">
    <source>
        <dbReference type="Proteomes" id="UP000275267"/>
    </source>
</evidence>
<dbReference type="Gene3D" id="1.20.5.4130">
    <property type="match status" value="1"/>
</dbReference>
<feature type="domain" description="R13L1/DRL21-like LRR repeat region" evidence="9">
    <location>
        <begin position="318"/>
        <end position="455"/>
    </location>
</feature>
<keyword evidence="4" id="KW-0547">Nucleotide-binding</keyword>
<evidence type="ECO:0000313" key="10">
    <source>
        <dbReference type="EMBL" id="RLM58707.1"/>
    </source>
</evidence>
<dbReference type="GO" id="GO:0006952">
    <property type="term" value="P:defense response"/>
    <property type="evidence" value="ECO:0007669"/>
    <property type="project" value="UniProtKB-KW"/>
</dbReference>
<keyword evidence="3" id="KW-0677">Repeat</keyword>
<keyword evidence="11" id="KW-1185">Reference proteome</keyword>
<protein>
    <recommendedName>
        <fullName evidence="12">Rx N-terminal domain-containing protein</fullName>
    </recommendedName>
</protein>
<evidence type="ECO:0000256" key="3">
    <source>
        <dbReference type="ARBA" id="ARBA00022737"/>
    </source>
</evidence>
<reference evidence="11" key="1">
    <citation type="journal article" date="2019" name="Nat. Commun.">
        <title>The genome of broomcorn millet.</title>
        <authorList>
            <person name="Zou C."/>
            <person name="Miki D."/>
            <person name="Li D."/>
            <person name="Tang Q."/>
            <person name="Xiao L."/>
            <person name="Rajput S."/>
            <person name="Deng P."/>
            <person name="Jia W."/>
            <person name="Huang R."/>
            <person name="Zhang M."/>
            <person name="Sun Y."/>
            <person name="Hu J."/>
            <person name="Fu X."/>
            <person name="Schnable P.S."/>
            <person name="Li F."/>
            <person name="Zhang H."/>
            <person name="Feng B."/>
            <person name="Zhu X."/>
            <person name="Liu R."/>
            <person name="Schnable J.C."/>
            <person name="Zhu J.-K."/>
            <person name="Zhang H."/>
        </authorList>
    </citation>
    <scope>NUCLEOTIDE SEQUENCE [LARGE SCALE GENOMIC DNA]</scope>
</reference>
<feature type="domain" description="Disease resistance N-terminal" evidence="8">
    <location>
        <begin position="17"/>
        <end position="95"/>
    </location>
</feature>
<evidence type="ECO:0000256" key="2">
    <source>
        <dbReference type="ARBA" id="ARBA00022614"/>
    </source>
</evidence>
<dbReference type="InterPro" id="IPR027417">
    <property type="entry name" value="P-loop_NTPase"/>
</dbReference>
<dbReference type="Pfam" id="PF18052">
    <property type="entry name" value="Rx_N"/>
    <property type="match status" value="1"/>
</dbReference>
<comment type="caution">
    <text evidence="10">The sequence shown here is derived from an EMBL/GenBank/DDBJ whole genome shotgun (WGS) entry which is preliminary data.</text>
</comment>
<evidence type="ECO:0000259" key="9">
    <source>
        <dbReference type="Pfam" id="PF25019"/>
    </source>
</evidence>
<dbReference type="InterPro" id="IPR032675">
    <property type="entry name" value="LRR_dom_sf"/>
</dbReference>
<dbReference type="GO" id="GO:0043531">
    <property type="term" value="F:ADP binding"/>
    <property type="evidence" value="ECO:0007669"/>
    <property type="project" value="InterPro"/>
</dbReference>
<dbReference type="AlphaFoldDB" id="A0A3L6PIS8"/>
<sequence>MAAVLDALAPYVKKLITGMAEEEVSMLLGVSGEITKLEDNMESIKAFLADAERRRLTDLTVQRWVNKLKDAMYDATDIIDMCHLEADKRRVSTEDGSSSVKQKVSAGCFQPLLFCLRNPVFAHKIGSQIKELNQRLDDIHKEADRFKFNVGLGSNPEPRKLTDAERSMQKMMSEFNESSIVGEKIEQDTRELAQSLITSGSHDIKVVSIVGTGGMGKTTLAQKIFKDTSVQEHFKVKVVGTGHLRDVGMKIIRKCGGLPLAIKNLPSSTVKLVHLRTLNVHGLSANVVIPKGFGGLTNLRMLLGFPVHMDMDGSWCSLEEIGPLSQLRKLSLHGLENVPASSLAETARISSKEHLDYLELHWSSSGWMELIRDEIEKQQRQQAAEEVLGKLCPPSRVQHLVIKGYFGHILPNWMMVPATGAFKSLMLLKLTNLPCCTKLPDGLCRLPCLKGLNIIDAPAIKSVGFEFQASSSLTAVGGGGTTATSAAFPNLTYVHLDGLCEWEEWDWEEHATVDVTAGTMAVPALEGLTIKNCKLSCLPSGLANSKRHALRVLQLYELANLTSVENFPSIVELDVFRCPKLKRISGLSRLHKIRIVCCPDLEVLEGVPSLGSLVLEDTTSRILAICKPKELNLYELANLTSVENFPSIVELHVFDCPKLKRIGGLSKLHKIKIVRCPNMEVLEGVALLDNLELGDANMETLPGYLQAVNPRYLDLICSKKLCTSIKSGSSPECDKINHIAKHDINCKEDSDAESQESSEED</sequence>
<keyword evidence="5" id="KW-0611">Plant defense</keyword>
<evidence type="ECO:0000256" key="6">
    <source>
        <dbReference type="SAM" id="Coils"/>
    </source>
</evidence>
<dbReference type="PANTHER" id="PTHR47186">
    <property type="entry name" value="LEUCINE-RICH REPEAT-CONTAINING PROTEIN 57"/>
    <property type="match status" value="1"/>
</dbReference>
<dbReference type="Gene3D" id="3.80.10.10">
    <property type="entry name" value="Ribonuclease Inhibitor"/>
    <property type="match status" value="2"/>
</dbReference>
<dbReference type="OrthoDB" id="762143at2759"/>
<dbReference type="InterPro" id="IPR056789">
    <property type="entry name" value="LRR_R13L1-DRL21"/>
</dbReference>